<sequence>MALVVHSRLLLLNNEVNLKLVKKYSEEFQKEVVFINPDPVIADRVIRSGFKAFPDLNSLENNNPLHAVAVGKEENNDNPVDSNKQLKSVKRIEDVERIEDVDDRGEYGDKKHRVFNLVGVILILLLAWFYFMYPTAVVEVKPVVEQQQHEMELLGSLQLNNIDWSNHILPLHRFEVSITDEDEIYASGEKLIGETRAEGIVKFINENKNEIKIPAGTIVQTVSGIKFKTVKDVNVPGLKVDFLMDVPVGMKAGQAEVGIVALQKGSRGNIGIGRIKKMAKPLNKVYVINPEPTSGGKDRKLPVVTKNDINRLKESLEEKLQSSLLAKIYRKLGGNFRVIENEIDYSKIEFNFSHRVGDIVEVINGSGTLTASGYLLKNSELDRMVTVLFEENLEKDKRLLSNGISVTRVDLEEKGNGLYNIKIGFVAPVVPDIDTGNLIKALKGSKIDQARQVLSNSQIIDDFNIKTRGNILPKLGFAIKVVVKEPDFEVMPVSN</sequence>
<dbReference type="Proteomes" id="UP000000719">
    <property type="component" value="Chromosome"/>
</dbReference>
<gene>
    <name evidence="3" type="ordered locus">Hore_05790</name>
</gene>
<dbReference type="InterPro" id="IPR006949">
    <property type="entry name" value="Barrel_Baseplate_J-like"/>
</dbReference>
<accession>B8D2A9</accession>
<feature type="domain" description="Baseplate protein J-like barrel" evidence="2">
    <location>
        <begin position="202"/>
        <end position="296"/>
    </location>
</feature>
<dbReference type="STRING" id="373903.Hore_05790"/>
<protein>
    <recommendedName>
        <fullName evidence="2">Baseplate protein J-like barrel domain-containing protein</fullName>
    </recommendedName>
</protein>
<dbReference type="HOGENOM" id="CLU_550704_0_0_9"/>
<reference evidence="3 4" key="1">
    <citation type="journal article" date="2009" name="PLoS ONE">
        <title>Genome analysis of the anaerobic thermohalophilic bacterium Halothermothrix orenii.</title>
        <authorList>
            <person name="Mavromatis K."/>
            <person name="Ivanova N."/>
            <person name="Anderson I."/>
            <person name="Lykidis A."/>
            <person name="Hooper S.D."/>
            <person name="Sun H."/>
            <person name="Kunin V."/>
            <person name="Lapidus A."/>
            <person name="Hugenholtz P."/>
            <person name="Patel B."/>
            <person name="Kyrpides N.C."/>
        </authorList>
    </citation>
    <scope>NUCLEOTIDE SEQUENCE [LARGE SCALE GENOMIC DNA]</scope>
    <source>
        <strain evidence="4">H 168 / OCM 544 / DSM 9562</strain>
    </source>
</reference>
<dbReference type="EMBL" id="CP001098">
    <property type="protein sequence ID" value="ACL69336.1"/>
    <property type="molecule type" value="Genomic_DNA"/>
</dbReference>
<dbReference type="KEGG" id="hor:Hore_05790"/>
<evidence type="ECO:0000256" key="1">
    <source>
        <dbReference type="SAM" id="Phobius"/>
    </source>
</evidence>
<organism evidence="3 4">
    <name type="scientific">Halothermothrix orenii (strain H 168 / OCM 544 / DSM 9562)</name>
    <dbReference type="NCBI Taxonomy" id="373903"/>
    <lineage>
        <taxon>Bacteria</taxon>
        <taxon>Bacillati</taxon>
        <taxon>Bacillota</taxon>
        <taxon>Clostridia</taxon>
        <taxon>Halanaerobiales</taxon>
        <taxon>Halothermotrichaceae</taxon>
        <taxon>Halothermothrix</taxon>
    </lineage>
</organism>
<keyword evidence="1" id="KW-1133">Transmembrane helix</keyword>
<evidence type="ECO:0000313" key="3">
    <source>
        <dbReference type="EMBL" id="ACL69336.1"/>
    </source>
</evidence>
<keyword evidence="1" id="KW-0472">Membrane</keyword>
<dbReference type="eggNOG" id="COG3299">
    <property type="taxonomic scope" value="Bacteria"/>
</dbReference>
<feature type="transmembrane region" description="Helical" evidence="1">
    <location>
        <begin position="114"/>
        <end position="133"/>
    </location>
</feature>
<dbReference type="AlphaFoldDB" id="B8D2A9"/>
<name>B8D2A9_HALOH</name>
<evidence type="ECO:0000259" key="2">
    <source>
        <dbReference type="Pfam" id="PF04865"/>
    </source>
</evidence>
<proteinExistence type="predicted"/>
<dbReference type="Pfam" id="PF04865">
    <property type="entry name" value="Baseplate_J"/>
    <property type="match status" value="1"/>
</dbReference>
<evidence type="ECO:0000313" key="4">
    <source>
        <dbReference type="Proteomes" id="UP000000719"/>
    </source>
</evidence>
<keyword evidence="4" id="KW-1185">Reference proteome</keyword>
<keyword evidence="1" id="KW-0812">Transmembrane</keyword>